<dbReference type="EMBL" id="MN740839">
    <property type="protein sequence ID" value="QHU14364.1"/>
    <property type="molecule type" value="Genomic_DNA"/>
</dbReference>
<evidence type="ECO:0000313" key="1">
    <source>
        <dbReference type="EMBL" id="QHU14364.1"/>
    </source>
</evidence>
<protein>
    <submittedName>
        <fullName evidence="1">Uncharacterized protein</fullName>
    </submittedName>
</protein>
<organism evidence="1">
    <name type="scientific">viral metagenome</name>
    <dbReference type="NCBI Taxonomy" id="1070528"/>
    <lineage>
        <taxon>unclassified sequences</taxon>
        <taxon>metagenomes</taxon>
        <taxon>organismal metagenomes</taxon>
    </lineage>
</organism>
<name>A0A6C0KDR6_9ZZZZ</name>
<accession>A0A6C0KDR6</accession>
<sequence length="146" mass="17239">MERNFSYVRNGIPPPACDIYYLWETDYGRSLGGDTNWTTYWVHPEVKDGDPCMFDRKMCWMYTGKVPNNPTRRDTEQLISQLENIKFSVSVSSVFEAWKRVRSQPLRPQGLRTRMKTRLFLRKVVKAWKLVTVRAKLAKFRGLKTV</sequence>
<reference evidence="1" key="1">
    <citation type="journal article" date="2020" name="Nature">
        <title>Giant virus diversity and host interactions through global metagenomics.</title>
        <authorList>
            <person name="Schulz F."/>
            <person name="Roux S."/>
            <person name="Paez-Espino D."/>
            <person name="Jungbluth S."/>
            <person name="Walsh D.A."/>
            <person name="Denef V.J."/>
            <person name="McMahon K.D."/>
            <person name="Konstantinidis K.T."/>
            <person name="Eloe-Fadrosh E.A."/>
            <person name="Kyrpides N.C."/>
            <person name="Woyke T."/>
        </authorList>
    </citation>
    <scope>NUCLEOTIDE SEQUENCE</scope>
    <source>
        <strain evidence="1">GVMAG-S-1102113-118</strain>
    </source>
</reference>
<dbReference type="AlphaFoldDB" id="A0A6C0KDR6"/>
<proteinExistence type="predicted"/>